<name>A0A1M7ZYP8_9FLAO</name>
<dbReference type="EMBL" id="FRYK01000005">
    <property type="protein sequence ID" value="SHO74006.1"/>
    <property type="molecule type" value="Genomic_DNA"/>
</dbReference>
<reference evidence="2" key="1">
    <citation type="submission" date="2016-12" db="EMBL/GenBank/DDBJ databases">
        <authorList>
            <person name="Varghese N."/>
            <person name="Submissions S."/>
        </authorList>
    </citation>
    <scope>NUCLEOTIDE SEQUENCE [LARGE SCALE GENOMIC DNA]</scope>
    <source>
        <strain evidence="2">DSM 18830</strain>
    </source>
</reference>
<accession>A0A1M7ZYP8</accession>
<dbReference type="STRING" id="416016.SAMN05443547_2386"/>
<dbReference type="AlphaFoldDB" id="A0A1M7ZYP8"/>
<sequence length="171" mass="19267">MERRLFVKRLSVLTTGTLVLSGSNIYALEANTTKNTIDFTPFSLVDNKITLKGNFIDSKTFEPISSVKLIAKIKKNRFFPLNQSLESTDGSYSIASGFNVSNTKVNEKISIQIEAAGYKPYKNTIYLSAGGCYIHSEEWNYNPNFKSAFIPKNNRSEKETISSFNFHLVKI</sequence>
<organism evidence="1 2">
    <name type="scientific">Flavobacterium cucumis</name>
    <dbReference type="NCBI Taxonomy" id="416016"/>
    <lineage>
        <taxon>Bacteria</taxon>
        <taxon>Pseudomonadati</taxon>
        <taxon>Bacteroidota</taxon>
        <taxon>Flavobacteriia</taxon>
        <taxon>Flavobacteriales</taxon>
        <taxon>Flavobacteriaceae</taxon>
        <taxon>Flavobacterium</taxon>
    </lineage>
</organism>
<dbReference type="OrthoDB" id="1363051at2"/>
<protein>
    <submittedName>
        <fullName evidence="1">Uncharacterized protein</fullName>
    </submittedName>
</protein>
<evidence type="ECO:0000313" key="1">
    <source>
        <dbReference type="EMBL" id="SHO74006.1"/>
    </source>
</evidence>
<keyword evidence="2" id="KW-1185">Reference proteome</keyword>
<evidence type="ECO:0000313" key="2">
    <source>
        <dbReference type="Proteomes" id="UP000184611"/>
    </source>
</evidence>
<gene>
    <name evidence="1" type="ORF">SAMN05443547_2386</name>
</gene>
<dbReference type="RefSeq" id="WP_143165290.1">
    <property type="nucleotide sequence ID" value="NZ_CBCSEA010000017.1"/>
</dbReference>
<dbReference type="Proteomes" id="UP000184611">
    <property type="component" value="Unassembled WGS sequence"/>
</dbReference>
<proteinExistence type="predicted"/>